<reference evidence="3" key="1">
    <citation type="journal article" date="2014" name="Int. J. Syst. Evol. Microbiol.">
        <title>Complete genome sequence of Corynebacterium casei LMG S-19264T (=DSM 44701T), isolated from a smear-ripened cheese.</title>
        <authorList>
            <consortium name="US DOE Joint Genome Institute (JGI-PGF)"/>
            <person name="Walter F."/>
            <person name="Albersmeier A."/>
            <person name="Kalinowski J."/>
            <person name="Ruckert C."/>
        </authorList>
    </citation>
    <scope>NUCLEOTIDE SEQUENCE</scope>
    <source>
        <strain evidence="3">VKM B-2789</strain>
    </source>
</reference>
<gene>
    <name evidence="3" type="ORF">GCM10017653_41130</name>
</gene>
<protein>
    <submittedName>
        <fullName evidence="3">Uncharacterized protein</fullName>
    </submittedName>
</protein>
<feature type="region of interest" description="Disordered" evidence="1">
    <location>
        <begin position="135"/>
        <end position="167"/>
    </location>
</feature>
<dbReference type="Proteomes" id="UP001143330">
    <property type="component" value="Unassembled WGS sequence"/>
</dbReference>
<comment type="caution">
    <text evidence="3">The sequence shown here is derived from an EMBL/GenBank/DDBJ whole genome shotgun (WGS) entry which is preliminary data.</text>
</comment>
<feature type="transmembrane region" description="Helical" evidence="2">
    <location>
        <begin position="27"/>
        <end position="48"/>
    </location>
</feature>
<keyword evidence="2" id="KW-1133">Transmembrane helix</keyword>
<evidence type="ECO:0000256" key="2">
    <source>
        <dbReference type="SAM" id="Phobius"/>
    </source>
</evidence>
<reference evidence="3" key="2">
    <citation type="submission" date="2023-01" db="EMBL/GenBank/DDBJ databases">
        <authorList>
            <person name="Sun Q."/>
            <person name="Evtushenko L."/>
        </authorList>
    </citation>
    <scope>NUCLEOTIDE SEQUENCE</scope>
    <source>
        <strain evidence="3">VKM B-2789</strain>
    </source>
</reference>
<evidence type="ECO:0000313" key="4">
    <source>
        <dbReference type="Proteomes" id="UP001143330"/>
    </source>
</evidence>
<sequence>MVRDFAAALNEVTQPILTFLGTDWGQIGSIAVTIGGAAVGISLFAKAVRTVASALYFLSGARAGVAVLSALGVISGSAAGAGAAAGAAGVAGVVGRNGLGKLALSRFGLPGMVGAGLWAGGDWLGDKATCRSGCRRRRVGSRKSRLGARASRRRSLRHRSNGSRSTSIRLITSGRRRNSGRTPRARAVGL</sequence>
<accession>A0A9W6K0Q1</accession>
<evidence type="ECO:0000313" key="3">
    <source>
        <dbReference type="EMBL" id="GLK86043.1"/>
    </source>
</evidence>
<keyword evidence="2" id="KW-0472">Membrane</keyword>
<dbReference type="EMBL" id="BSFM01000017">
    <property type="protein sequence ID" value="GLK86043.1"/>
    <property type="molecule type" value="Genomic_DNA"/>
</dbReference>
<name>A0A9W6K0Q1_9HYPH</name>
<organism evidence="3 4">
    <name type="scientific">Ancylobacter defluvii</name>
    <dbReference type="NCBI Taxonomy" id="1282440"/>
    <lineage>
        <taxon>Bacteria</taxon>
        <taxon>Pseudomonadati</taxon>
        <taxon>Pseudomonadota</taxon>
        <taxon>Alphaproteobacteria</taxon>
        <taxon>Hyphomicrobiales</taxon>
        <taxon>Xanthobacteraceae</taxon>
        <taxon>Ancylobacter</taxon>
    </lineage>
</organism>
<proteinExistence type="predicted"/>
<keyword evidence="4" id="KW-1185">Reference proteome</keyword>
<dbReference type="AlphaFoldDB" id="A0A9W6K0Q1"/>
<keyword evidence="2" id="KW-0812">Transmembrane</keyword>
<evidence type="ECO:0000256" key="1">
    <source>
        <dbReference type="SAM" id="MobiDB-lite"/>
    </source>
</evidence>
<feature type="compositionally biased region" description="Basic residues" evidence="1">
    <location>
        <begin position="135"/>
        <end position="161"/>
    </location>
</feature>